<protein>
    <submittedName>
        <fullName evidence="2">Uncharacterized protein</fullName>
    </submittedName>
</protein>
<accession>A0A8H6YRC4</accession>
<sequence>MTSPPLPSHLQLHQTDQIRRSLTPDGHAQDKRDLAAGMARMSTSDASPLWILQNADASRFKTTHSTHLKLATLQHSKLQVPSPKTSTPIRTCQKSKTCQAPDSRSLAFKLQASSLKDLNRTFRKTRSSFVFLARYEEDGVEPGTSAGTIRASLWDIFPLHGISGPSFSMRSVTCILRRRYRFLGYHTNCTEMFGTAEGRNIMHGLLELEERFGIRLSRIAAVACHRKASRADILMGFHWVRLNLVLELLFYGGFHVVLLGLII</sequence>
<feature type="transmembrane region" description="Helical" evidence="1">
    <location>
        <begin position="244"/>
        <end position="262"/>
    </location>
</feature>
<dbReference type="Proteomes" id="UP000620124">
    <property type="component" value="Unassembled WGS sequence"/>
</dbReference>
<evidence type="ECO:0000313" key="2">
    <source>
        <dbReference type="EMBL" id="KAF7365805.1"/>
    </source>
</evidence>
<keyword evidence="1" id="KW-0812">Transmembrane</keyword>
<reference evidence="2" key="1">
    <citation type="submission" date="2020-05" db="EMBL/GenBank/DDBJ databases">
        <title>Mycena genomes resolve the evolution of fungal bioluminescence.</title>
        <authorList>
            <person name="Tsai I.J."/>
        </authorList>
    </citation>
    <scope>NUCLEOTIDE SEQUENCE</scope>
    <source>
        <strain evidence="2">CCC161011</strain>
    </source>
</reference>
<evidence type="ECO:0000313" key="3">
    <source>
        <dbReference type="Proteomes" id="UP000620124"/>
    </source>
</evidence>
<name>A0A8H6YRC4_9AGAR</name>
<dbReference type="AlphaFoldDB" id="A0A8H6YRC4"/>
<proteinExistence type="predicted"/>
<evidence type="ECO:0000256" key="1">
    <source>
        <dbReference type="SAM" id="Phobius"/>
    </source>
</evidence>
<keyword evidence="3" id="KW-1185">Reference proteome</keyword>
<organism evidence="2 3">
    <name type="scientific">Mycena venus</name>
    <dbReference type="NCBI Taxonomy" id="2733690"/>
    <lineage>
        <taxon>Eukaryota</taxon>
        <taxon>Fungi</taxon>
        <taxon>Dikarya</taxon>
        <taxon>Basidiomycota</taxon>
        <taxon>Agaricomycotina</taxon>
        <taxon>Agaricomycetes</taxon>
        <taxon>Agaricomycetidae</taxon>
        <taxon>Agaricales</taxon>
        <taxon>Marasmiineae</taxon>
        <taxon>Mycenaceae</taxon>
        <taxon>Mycena</taxon>
    </lineage>
</organism>
<dbReference type="EMBL" id="JACAZI010000003">
    <property type="protein sequence ID" value="KAF7365805.1"/>
    <property type="molecule type" value="Genomic_DNA"/>
</dbReference>
<gene>
    <name evidence="2" type="ORF">MVEN_00454600</name>
</gene>
<keyword evidence="1" id="KW-1133">Transmembrane helix</keyword>
<comment type="caution">
    <text evidence="2">The sequence shown here is derived from an EMBL/GenBank/DDBJ whole genome shotgun (WGS) entry which is preliminary data.</text>
</comment>
<keyword evidence="1" id="KW-0472">Membrane</keyword>